<dbReference type="Pfam" id="PF00570">
    <property type="entry name" value="HRDC"/>
    <property type="match status" value="1"/>
</dbReference>
<evidence type="ECO:0000256" key="1">
    <source>
        <dbReference type="SAM" id="MobiDB-lite"/>
    </source>
</evidence>
<dbReference type="SMART" id="SM00341">
    <property type="entry name" value="HRDC"/>
    <property type="match status" value="1"/>
</dbReference>
<evidence type="ECO:0000259" key="2">
    <source>
        <dbReference type="PROSITE" id="PS50967"/>
    </source>
</evidence>
<dbReference type="SMART" id="SM00474">
    <property type="entry name" value="35EXOc"/>
    <property type="match status" value="1"/>
</dbReference>
<dbReference type="HOGENOM" id="CLU_042387_3_0_11"/>
<dbReference type="RefSeq" id="WP_007000256.1">
    <property type="nucleotide sequence ID" value="NZ_JH992955.1"/>
</dbReference>
<dbReference type="PANTHER" id="PTHR47649:SF1">
    <property type="entry name" value="RIBONUCLEASE D"/>
    <property type="match status" value="1"/>
</dbReference>
<feature type="region of interest" description="Disordered" evidence="1">
    <location>
        <begin position="1"/>
        <end position="23"/>
    </location>
</feature>
<dbReference type="InterPro" id="IPR044876">
    <property type="entry name" value="HRDC_dom_sf"/>
</dbReference>
<organism evidence="3 4">
    <name type="scientific">Actinobaculum massiliense ACS-171-V-Col2</name>
    <dbReference type="NCBI Taxonomy" id="883066"/>
    <lineage>
        <taxon>Bacteria</taxon>
        <taxon>Bacillati</taxon>
        <taxon>Actinomycetota</taxon>
        <taxon>Actinomycetes</taxon>
        <taxon>Actinomycetales</taxon>
        <taxon>Actinomycetaceae</taxon>
        <taxon>Actinobaculum</taxon>
    </lineage>
</organism>
<dbReference type="AlphaFoldDB" id="K9F3D2"/>
<dbReference type="Proteomes" id="UP000009888">
    <property type="component" value="Unassembled WGS sequence"/>
</dbReference>
<dbReference type="EMBL" id="AGWL01000001">
    <property type="protein sequence ID" value="EKU95950.1"/>
    <property type="molecule type" value="Genomic_DNA"/>
</dbReference>
<reference evidence="3 4" key="1">
    <citation type="submission" date="2012-09" db="EMBL/GenBank/DDBJ databases">
        <title>The Genome Sequence of Actinobaculum massiliae ACS-171-V-COL2.</title>
        <authorList>
            <consortium name="The Broad Institute Genome Sequencing Platform"/>
            <person name="Earl A."/>
            <person name="Ward D."/>
            <person name="Feldgarden M."/>
            <person name="Gevers D."/>
            <person name="Saerens B."/>
            <person name="Vaneechoutte M."/>
            <person name="Walker B."/>
            <person name="Young S.K."/>
            <person name="Zeng Q."/>
            <person name="Gargeya S."/>
            <person name="Fitzgerald M."/>
            <person name="Haas B."/>
            <person name="Abouelleil A."/>
            <person name="Alvarado L."/>
            <person name="Arachchi H.M."/>
            <person name="Berlin A."/>
            <person name="Chapman S.B."/>
            <person name="Goldberg J."/>
            <person name="Griggs A."/>
            <person name="Gujja S."/>
            <person name="Hansen M."/>
            <person name="Howarth C."/>
            <person name="Imamovic A."/>
            <person name="Larimer J."/>
            <person name="McCowen C."/>
            <person name="Montmayeur A."/>
            <person name="Murphy C."/>
            <person name="Neiman D."/>
            <person name="Pearson M."/>
            <person name="Priest M."/>
            <person name="Roberts A."/>
            <person name="Saif S."/>
            <person name="Shea T."/>
            <person name="Sisk P."/>
            <person name="Sykes S."/>
            <person name="Wortman J."/>
            <person name="Nusbaum C."/>
            <person name="Birren B."/>
        </authorList>
    </citation>
    <scope>NUCLEOTIDE SEQUENCE [LARGE SCALE GENOMIC DNA]</scope>
    <source>
        <strain evidence="4">ACS-171-V-Col2</strain>
    </source>
</reference>
<dbReference type="SUPFAM" id="SSF53098">
    <property type="entry name" value="Ribonuclease H-like"/>
    <property type="match status" value="1"/>
</dbReference>
<dbReference type="InterPro" id="IPR010997">
    <property type="entry name" value="HRDC-like_sf"/>
</dbReference>
<sequence>MNTSTSASTTSPRPLNRPSGGIPELTNQDIDAAVARLAAGTGAFAIDTERAMGIRYSARAYLIQIRREGAGTFLVDPVNIEDRLGGLTELLATDQWILHAADQDLPSLYELGLRCTNLFDTEIAGMILGFEHLSLQWELEELLGVHLAKEHANSDWSARPLAPELRSYAALDVELLIPLRDRLLELLDDAGRTAWCEQECEHIRTAPPKKPKPDPWRKPAKAAGIRDRRTLAILRELWFARDEVARTMDIATGKVIPDKALGALAARRPRSLADVENTPTLKRAGRKRYARPLWKGVARAWNLDEAELPAARLPRSSSYPSSTQNWNKHNEVAAERWEIIRPAVLERAAELGIRQDVLLKPALQKALAWYGWKKRGLEDELADLGARPWQIEQVAPAIEAAMRQARSLG</sequence>
<dbReference type="PROSITE" id="PS50967">
    <property type="entry name" value="HRDC"/>
    <property type="match status" value="1"/>
</dbReference>
<protein>
    <recommendedName>
        <fullName evidence="2">HRDC domain-containing protein</fullName>
    </recommendedName>
</protein>
<name>K9F3D2_9ACTO</name>
<dbReference type="PATRIC" id="fig|883066.3.peg.40"/>
<dbReference type="InterPro" id="IPR041605">
    <property type="entry name" value="Exo_C"/>
</dbReference>
<feature type="domain" description="HRDC" evidence="2">
    <location>
        <begin position="227"/>
        <end position="307"/>
    </location>
</feature>
<dbReference type="GO" id="GO:0008408">
    <property type="term" value="F:3'-5' exonuclease activity"/>
    <property type="evidence" value="ECO:0007669"/>
    <property type="project" value="InterPro"/>
</dbReference>
<dbReference type="Gene3D" id="1.10.150.80">
    <property type="entry name" value="HRDC domain"/>
    <property type="match status" value="2"/>
</dbReference>
<accession>K9F3D2</accession>
<gene>
    <name evidence="3" type="ORF">HMPREF9233_00038</name>
</gene>
<dbReference type="Gene3D" id="3.30.420.10">
    <property type="entry name" value="Ribonuclease H-like superfamily/Ribonuclease H"/>
    <property type="match status" value="1"/>
</dbReference>
<proteinExistence type="predicted"/>
<dbReference type="GO" id="GO:0000166">
    <property type="term" value="F:nucleotide binding"/>
    <property type="evidence" value="ECO:0007669"/>
    <property type="project" value="InterPro"/>
</dbReference>
<feature type="compositionally biased region" description="Low complexity" evidence="1">
    <location>
        <begin position="1"/>
        <end position="11"/>
    </location>
</feature>
<evidence type="ECO:0000313" key="4">
    <source>
        <dbReference type="Proteomes" id="UP000009888"/>
    </source>
</evidence>
<dbReference type="PANTHER" id="PTHR47649">
    <property type="entry name" value="RIBONUCLEASE D"/>
    <property type="match status" value="1"/>
</dbReference>
<dbReference type="Pfam" id="PF18305">
    <property type="entry name" value="DNA_pol_A_exoN"/>
    <property type="match status" value="1"/>
</dbReference>
<dbReference type="GO" id="GO:0006139">
    <property type="term" value="P:nucleobase-containing compound metabolic process"/>
    <property type="evidence" value="ECO:0007669"/>
    <property type="project" value="InterPro"/>
</dbReference>
<dbReference type="InterPro" id="IPR012337">
    <property type="entry name" value="RNaseH-like_sf"/>
</dbReference>
<dbReference type="InterPro" id="IPR051086">
    <property type="entry name" value="RNase_D-like"/>
</dbReference>
<dbReference type="STRING" id="202789.GCA_001457435_00107"/>
<evidence type="ECO:0000313" key="3">
    <source>
        <dbReference type="EMBL" id="EKU95950.1"/>
    </source>
</evidence>
<comment type="caution">
    <text evidence="3">The sequence shown here is derived from an EMBL/GenBank/DDBJ whole genome shotgun (WGS) entry which is preliminary data.</text>
</comment>
<dbReference type="eggNOG" id="COG0349">
    <property type="taxonomic scope" value="Bacteria"/>
</dbReference>
<dbReference type="InterPro" id="IPR002562">
    <property type="entry name" value="3'-5'_exonuclease_dom"/>
</dbReference>
<dbReference type="SUPFAM" id="SSF47819">
    <property type="entry name" value="HRDC-like"/>
    <property type="match status" value="1"/>
</dbReference>
<dbReference type="Pfam" id="PF01612">
    <property type="entry name" value="DNA_pol_A_exo1"/>
    <property type="match status" value="1"/>
</dbReference>
<dbReference type="CDD" id="cd06142">
    <property type="entry name" value="RNaseD_exo"/>
    <property type="match status" value="1"/>
</dbReference>
<dbReference type="GO" id="GO:0003676">
    <property type="term" value="F:nucleic acid binding"/>
    <property type="evidence" value="ECO:0007669"/>
    <property type="project" value="InterPro"/>
</dbReference>
<dbReference type="InterPro" id="IPR002121">
    <property type="entry name" value="HRDC_dom"/>
</dbReference>
<keyword evidence="4" id="KW-1185">Reference proteome</keyword>
<dbReference type="InterPro" id="IPR036397">
    <property type="entry name" value="RNaseH_sf"/>
</dbReference>